<keyword evidence="2" id="KW-1185">Reference proteome</keyword>
<protein>
    <submittedName>
        <fullName evidence="1">Uncharacterized protein</fullName>
    </submittedName>
</protein>
<dbReference type="Proteomes" id="UP000053825">
    <property type="component" value="Unassembled WGS sequence"/>
</dbReference>
<dbReference type="EMBL" id="KQ414570">
    <property type="protein sequence ID" value="KOC71343.1"/>
    <property type="molecule type" value="Genomic_DNA"/>
</dbReference>
<evidence type="ECO:0000313" key="2">
    <source>
        <dbReference type="Proteomes" id="UP000053825"/>
    </source>
</evidence>
<name>A0A0L7RKL8_9HYME</name>
<proteinExistence type="predicted"/>
<gene>
    <name evidence="1" type="ORF">WH47_05890</name>
</gene>
<sequence length="51" mass="6150">MILEAKENFEADLKAISKNAYKECFQKCERRWQRCIAAIADYFKEENFNLE</sequence>
<evidence type="ECO:0000313" key="1">
    <source>
        <dbReference type="EMBL" id="KOC71343.1"/>
    </source>
</evidence>
<accession>A0A0L7RKL8</accession>
<organism evidence="1 2">
    <name type="scientific">Habropoda laboriosa</name>
    <dbReference type="NCBI Taxonomy" id="597456"/>
    <lineage>
        <taxon>Eukaryota</taxon>
        <taxon>Metazoa</taxon>
        <taxon>Ecdysozoa</taxon>
        <taxon>Arthropoda</taxon>
        <taxon>Hexapoda</taxon>
        <taxon>Insecta</taxon>
        <taxon>Pterygota</taxon>
        <taxon>Neoptera</taxon>
        <taxon>Endopterygota</taxon>
        <taxon>Hymenoptera</taxon>
        <taxon>Apocrita</taxon>
        <taxon>Aculeata</taxon>
        <taxon>Apoidea</taxon>
        <taxon>Anthophila</taxon>
        <taxon>Apidae</taxon>
        <taxon>Habropoda</taxon>
    </lineage>
</organism>
<reference evidence="1 2" key="1">
    <citation type="submission" date="2015-07" db="EMBL/GenBank/DDBJ databases">
        <title>The genome of Habropoda laboriosa.</title>
        <authorList>
            <person name="Pan H."/>
            <person name="Kapheim K."/>
        </authorList>
    </citation>
    <scope>NUCLEOTIDE SEQUENCE [LARGE SCALE GENOMIC DNA]</scope>
    <source>
        <strain evidence="1">0110345459</strain>
    </source>
</reference>
<dbReference type="AlphaFoldDB" id="A0A0L7RKL8"/>